<protein>
    <recommendedName>
        <fullName evidence="2">4'-phosphopantetheinyl transferase domain-containing protein</fullName>
    </recommendedName>
</protein>
<dbReference type="EMBL" id="AP027080">
    <property type="protein sequence ID" value="BDU73926.1"/>
    <property type="molecule type" value="Genomic_DNA"/>
</dbReference>
<dbReference type="KEGG" id="msil:METEAL_31000"/>
<dbReference type="GO" id="GO:0000287">
    <property type="term" value="F:magnesium ion binding"/>
    <property type="evidence" value="ECO:0007669"/>
    <property type="project" value="InterPro"/>
</dbReference>
<dbReference type="Pfam" id="PF01648">
    <property type="entry name" value="ACPS"/>
    <property type="match status" value="1"/>
</dbReference>
<evidence type="ECO:0000259" key="2">
    <source>
        <dbReference type="Pfam" id="PF01648"/>
    </source>
</evidence>
<evidence type="ECO:0000313" key="3">
    <source>
        <dbReference type="EMBL" id="BDU73926.1"/>
    </source>
</evidence>
<gene>
    <name evidence="3" type="ORF">METEAL_31000</name>
</gene>
<dbReference type="GO" id="GO:0008897">
    <property type="term" value="F:holo-[acyl-carrier-protein] synthase activity"/>
    <property type="evidence" value="ECO:0007669"/>
    <property type="project" value="InterPro"/>
</dbReference>
<dbReference type="Gene3D" id="3.90.470.20">
    <property type="entry name" value="4'-phosphopantetheinyl transferase domain"/>
    <property type="match status" value="1"/>
</dbReference>
<dbReference type="AlphaFoldDB" id="A0AA48K9V7"/>
<dbReference type="SUPFAM" id="SSF56214">
    <property type="entry name" value="4'-phosphopantetheinyl transferase"/>
    <property type="match status" value="1"/>
</dbReference>
<evidence type="ECO:0000256" key="1">
    <source>
        <dbReference type="ARBA" id="ARBA00022679"/>
    </source>
</evidence>
<reference evidence="4" key="1">
    <citation type="journal article" date="2023" name="Int. J. Syst. Evol. Microbiol.">
        <title>Mesoterricola silvestris gen. nov., sp. nov., Mesoterricola sediminis sp. nov., Geothrix oryzae sp. nov., Geothrix edaphica sp. nov., Geothrix rubra sp. nov., and Geothrix limicola sp. nov., six novel members of Acidobacteriota isolated from soils.</title>
        <authorList>
            <person name="Itoh H."/>
            <person name="Sugisawa Y."/>
            <person name="Mise K."/>
            <person name="Xu Z."/>
            <person name="Kuniyasu M."/>
            <person name="Ushijima N."/>
            <person name="Kawano K."/>
            <person name="Kobayashi E."/>
            <person name="Shiratori Y."/>
            <person name="Masuda Y."/>
            <person name="Senoo K."/>
        </authorList>
    </citation>
    <scope>NUCLEOTIDE SEQUENCE [LARGE SCALE GENOMIC DNA]</scope>
    <source>
        <strain evidence="4">W79</strain>
    </source>
</reference>
<organism evidence="3 4">
    <name type="scientific">Mesoterricola silvestris</name>
    <dbReference type="NCBI Taxonomy" id="2927979"/>
    <lineage>
        <taxon>Bacteria</taxon>
        <taxon>Pseudomonadati</taxon>
        <taxon>Acidobacteriota</taxon>
        <taxon>Holophagae</taxon>
        <taxon>Holophagales</taxon>
        <taxon>Holophagaceae</taxon>
        <taxon>Mesoterricola</taxon>
    </lineage>
</organism>
<dbReference type="InterPro" id="IPR037143">
    <property type="entry name" value="4-PPantetheinyl_Trfase_dom_sf"/>
</dbReference>
<keyword evidence="1" id="KW-0808">Transferase</keyword>
<dbReference type="RefSeq" id="WP_316412592.1">
    <property type="nucleotide sequence ID" value="NZ_AP027080.1"/>
</dbReference>
<sequence>MRPAFALLPAFTEATALPGLARELGLDAPARFAGHDAHGRPLAEAAGLPVPVSLSRCGPVTAVALGSAGRVGVDLVDPRCGIPTGGLLDLAAPGERTWLEPLSGPELRRRVFQVWACREALLKALGLGLTLDPGAVELEPDGEGLRPSRVLGSPAPPTGWHVQLLDGEGLAEGLILALAWAD</sequence>
<dbReference type="Proteomes" id="UP001238179">
    <property type="component" value="Chromosome"/>
</dbReference>
<keyword evidence="4" id="KW-1185">Reference proteome</keyword>
<proteinExistence type="predicted"/>
<feature type="domain" description="4'-phosphopantetheinyl transferase" evidence="2">
    <location>
        <begin position="70"/>
        <end position="166"/>
    </location>
</feature>
<dbReference type="InterPro" id="IPR008278">
    <property type="entry name" value="4-PPantetheinyl_Trfase_dom"/>
</dbReference>
<accession>A0AA48K9V7</accession>
<name>A0AA48K9V7_9BACT</name>
<evidence type="ECO:0000313" key="4">
    <source>
        <dbReference type="Proteomes" id="UP001238179"/>
    </source>
</evidence>